<dbReference type="AlphaFoldDB" id="A0AAD9EPB6"/>
<organism evidence="2 3">
    <name type="scientific">Colletotrichum chrysophilum</name>
    <dbReference type="NCBI Taxonomy" id="1836956"/>
    <lineage>
        <taxon>Eukaryota</taxon>
        <taxon>Fungi</taxon>
        <taxon>Dikarya</taxon>
        <taxon>Ascomycota</taxon>
        <taxon>Pezizomycotina</taxon>
        <taxon>Sordariomycetes</taxon>
        <taxon>Hypocreomycetidae</taxon>
        <taxon>Glomerellales</taxon>
        <taxon>Glomerellaceae</taxon>
        <taxon>Colletotrichum</taxon>
        <taxon>Colletotrichum gloeosporioides species complex</taxon>
    </lineage>
</organism>
<evidence type="ECO:0000313" key="3">
    <source>
        <dbReference type="Proteomes" id="UP001243330"/>
    </source>
</evidence>
<sequence>MCTAEQKAQTATTSAFSLLTHQRHHHRQRKSTISICRRHHISSTFRIGLFRASCSMRNAHFALFANQGLLRALSDVDSIPSVTVFSSRPRTPATTTLHLLAACLGSNFSHTHYGCASHTSHLENQPRTKSHSPPFTGPVPSLGPLTGEANPTSHVRPPAPRPAIQNAATLTRHTSSHSPPTQCVHVYTKTIAKDPFGEA</sequence>
<feature type="region of interest" description="Disordered" evidence="1">
    <location>
        <begin position="119"/>
        <end position="162"/>
    </location>
</feature>
<dbReference type="EMBL" id="JAQOWY010000032">
    <property type="protein sequence ID" value="KAK1854717.1"/>
    <property type="molecule type" value="Genomic_DNA"/>
</dbReference>
<protein>
    <submittedName>
        <fullName evidence="2">Uncharacterized protein</fullName>
    </submittedName>
</protein>
<name>A0AAD9EPB6_9PEZI</name>
<evidence type="ECO:0000313" key="2">
    <source>
        <dbReference type="EMBL" id="KAK1854717.1"/>
    </source>
</evidence>
<gene>
    <name evidence="2" type="ORF">CCHR01_02643</name>
</gene>
<proteinExistence type="predicted"/>
<dbReference type="Proteomes" id="UP001243330">
    <property type="component" value="Unassembled WGS sequence"/>
</dbReference>
<keyword evidence="3" id="KW-1185">Reference proteome</keyword>
<comment type="caution">
    <text evidence="2">The sequence shown here is derived from an EMBL/GenBank/DDBJ whole genome shotgun (WGS) entry which is preliminary data.</text>
</comment>
<reference evidence="2" key="1">
    <citation type="submission" date="2023-01" db="EMBL/GenBank/DDBJ databases">
        <title>Colletotrichum chrysophilum M932 genome sequence.</title>
        <authorList>
            <person name="Baroncelli R."/>
        </authorList>
    </citation>
    <scope>NUCLEOTIDE SEQUENCE</scope>
    <source>
        <strain evidence="2">M932</strain>
    </source>
</reference>
<accession>A0AAD9EPB6</accession>
<evidence type="ECO:0000256" key="1">
    <source>
        <dbReference type="SAM" id="MobiDB-lite"/>
    </source>
</evidence>